<evidence type="ECO:0000256" key="1">
    <source>
        <dbReference type="SAM" id="Coils"/>
    </source>
</evidence>
<accession>A0AAD7VV53</accession>
<dbReference type="EMBL" id="JARPMG010000001">
    <property type="protein sequence ID" value="KAJ8103897.1"/>
    <property type="molecule type" value="Genomic_DNA"/>
</dbReference>
<dbReference type="Pfam" id="PF17675">
    <property type="entry name" value="APG6_N"/>
    <property type="match status" value="1"/>
</dbReference>
<dbReference type="AlphaFoldDB" id="A0AAD7VV53"/>
<gene>
    <name evidence="4" type="ORF">POJ06DRAFT_264731</name>
</gene>
<dbReference type="GO" id="GO:0043548">
    <property type="term" value="F:phosphatidylinositol 3-kinase binding"/>
    <property type="evidence" value="ECO:0007669"/>
    <property type="project" value="TreeGrafter"/>
</dbReference>
<dbReference type="Gene3D" id="6.10.250.3110">
    <property type="match status" value="1"/>
</dbReference>
<dbReference type="InterPro" id="IPR007243">
    <property type="entry name" value="Atg6/Beclin"/>
</dbReference>
<dbReference type="PANTHER" id="PTHR12768">
    <property type="entry name" value="BECLIN 1"/>
    <property type="match status" value="1"/>
</dbReference>
<evidence type="ECO:0000313" key="5">
    <source>
        <dbReference type="Proteomes" id="UP001217417"/>
    </source>
</evidence>
<dbReference type="Proteomes" id="UP001217417">
    <property type="component" value="Unassembled WGS sequence"/>
</dbReference>
<dbReference type="GO" id="GO:0030674">
    <property type="term" value="F:protein-macromolecule adaptor activity"/>
    <property type="evidence" value="ECO:0007669"/>
    <property type="project" value="TreeGrafter"/>
</dbReference>
<dbReference type="GO" id="GO:0000045">
    <property type="term" value="P:autophagosome assembly"/>
    <property type="evidence" value="ECO:0007669"/>
    <property type="project" value="TreeGrafter"/>
</dbReference>
<dbReference type="RefSeq" id="XP_056047347.1">
    <property type="nucleotide sequence ID" value="XM_056189023.1"/>
</dbReference>
<protein>
    <submittedName>
        <fullName evidence="4">Autophagy protein Apg6-domain-containing protein</fullName>
    </submittedName>
</protein>
<feature type="region of interest" description="Disordered" evidence="2">
    <location>
        <begin position="160"/>
        <end position="184"/>
    </location>
</feature>
<feature type="domain" description="Atg6/beclin coiled-coil" evidence="3">
    <location>
        <begin position="210"/>
        <end position="338"/>
    </location>
</feature>
<name>A0AAD7VV53_9ASCO</name>
<feature type="region of interest" description="Disordered" evidence="2">
    <location>
        <begin position="1"/>
        <end position="26"/>
    </location>
</feature>
<dbReference type="GO" id="GO:0006995">
    <property type="term" value="P:cellular response to nitrogen starvation"/>
    <property type="evidence" value="ECO:0007669"/>
    <property type="project" value="TreeGrafter"/>
</dbReference>
<evidence type="ECO:0000256" key="2">
    <source>
        <dbReference type="SAM" id="MobiDB-lite"/>
    </source>
</evidence>
<comment type="caution">
    <text evidence="4">The sequence shown here is derived from an EMBL/GenBank/DDBJ whole genome shotgun (WGS) entry which is preliminary data.</text>
</comment>
<dbReference type="GO" id="GO:0034271">
    <property type="term" value="C:phosphatidylinositol 3-kinase complex, class III, type I"/>
    <property type="evidence" value="ECO:0007669"/>
    <property type="project" value="TreeGrafter"/>
</dbReference>
<dbReference type="InterPro" id="IPR041691">
    <property type="entry name" value="Atg6/beclin_CC"/>
</dbReference>
<keyword evidence="5" id="KW-1185">Reference proteome</keyword>
<feature type="compositionally biased region" description="Polar residues" evidence="2">
    <location>
        <begin position="85"/>
        <end position="98"/>
    </location>
</feature>
<feature type="compositionally biased region" description="Polar residues" evidence="2">
    <location>
        <begin position="15"/>
        <end position="26"/>
    </location>
</feature>
<proteinExistence type="predicted"/>
<keyword evidence="1" id="KW-0175">Coiled coil</keyword>
<reference evidence="4" key="1">
    <citation type="submission" date="2023-03" db="EMBL/GenBank/DDBJ databases">
        <title>Near-Complete genome sequence of Lipomyces tetrasporous NRRL Y-64009, an oleaginous yeast capable of growing on lignocellulosic hydrolysates.</title>
        <authorList>
            <consortium name="Lawrence Berkeley National Laboratory"/>
            <person name="Jagtap S.S."/>
            <person name="Liu J.-J."/>
            <person name="Walukiewicz H.E."/>
            <person name="Pangilinan J."/>
            <person name="Lipzen A."/>
            <person name="Ahrendt S."/>
            <person name="Koriabine M."/>
            <person name="Cobaugh K."/>
            <person name="Salamov A."/>
            <person name="Yoshinaga Y."/>
            <person name="Ng V."/>
            <person name="Daum C."/>
            <person name="Grigoriev I.V."/>
            <person name="Slininger P.J."/>
            <person name="Dien B.S."/>
            <person name="Jin Y.-S."/>
            <person name="Rao C.V."/>
        </authorList>
    </citation>
    <scope>NUCLEOTIDE SEQUENCE</scope>
    <source>
        <strain evidence="4">NRRL Y-64009</strain>
    </source>
</reference>
<sequence>MISASSAYASAGPNVVSSSGASTPQVQVCQRCRLPLRIHEPMLEMDSSSFDQMLSSSAPVSGDEPKMKADAKQGYPSLRLEHYQDSTGGNATKSNGDTNLLIRPRRPSNHRASGYLSRSSTIPTESFVLLTESQVVNAQPPSNGDNHEQIGGYEAMIRHSATNGGKDDASGGDSDEQNGVDGEKYSLSNRFKTSDRIFDIVSSKTDLYQPICSECMELLVEGLKQQYIEIVRDRDAYAEFLKQVQNENPSPDEQIVAEKELAEISKQQDEVMAELRKAEEERKKVEAEIEELENQSKQLSSEEEQFWVTRNKFSQELEEFLNERDAVKMQYSHDSELLEKLKKTNVYSDIFAIEGGSAAVDRMAGVSGRR</sequence>
<evidence type="ECO:0000259" key="3">
    <source>
        <dbReference type="Pfam" id="PF17675"/>
    </source>
</evidence>
<dbReference type="GO" id="GO:0000407">
    <property type="term" value="C:phagophore assembly site"/>
    <property type="evidence" value="ECO:0007669"/>
    <property type="project" value="TreeGrafter"/>
</dbReference>
<organism evidence="4 5">
    <name type="scientific">Lipomyces tetrasporus</name>
    <dbReference type="NCBI Taxonomy" id="54092"/>
    <lineage>
        <taxon>Eukaryota</taxon>
        <taxon>Fungi</taxon>
        <taxon>Dikarya</taxon>
        <taxon>Ascomycota</taxon>
        <taxon>Saccharomycotina</taxon>
        <taxon>Lipomycetes</taxon>
        <taxon>Lipomycetales</taxon>
        <taxon>Lipomycetaceae</taxon>
        <taxon>Lipomyces</taxon>
    </lineage>
</organism>
<dbReference type="PANTHER" id="PTHR12768:SF4">
    <property type="entry name" value="BECLIN-1"/>
    <property type="match status" value="1"/>
</dbReference>
<feature type="region of interest" description="Disordered" evidence="2">
    <location>
        <begin position="53"/>
        <end position="117"/>
    </location>
</feature>
<dbReference type="GeneID" id="80884189"/>
<dbReference type="GO" id="GO:0045324">
    <property type="term" value="P:late endosome to vacuole transport"/>
    <property type="evidence" value="ECO:0007669"/>
    <property type="project" value="TreeGrafter"/>
</dbReference>
<dbReference type="GO" id="GO:0000423">
    <property type="term" value="P:mitophagy"/>
    <property type="evidence" value="ECO:0007669"/>
    <property type="project" value="TreeGrafter"/>
</dbReference>
<feature type="coiled-coil region" evidence="1">
    <location>
        <begin position="261"/>
        <end position="330"/>
    </location>
</feature>
<evidence type="ECO:0000313" key="4">
    <source>
        <dbReference type="EMBL" id="KAJ8103897.1"/>
    </source>
</evidence>
<dbReference type="GO" id="GO:0034272">
    <property type="term" value="C:phosphatidylinositol 3-kinase complex, class III, type II"/>
    <property type="evidence" value="ECO:0007669"/>
    <property type="project" value="TreeGrafter"/>
</dbReference>